<proteinExistence type="predicted"/>
<sequence length="509" mass="56139">HIHHQDSIYHKLHKQIVPGFSATTFATCKKITMAFQDEGGNSVSLTILEYYSALLQGAVTFLEDKSLQYNLANHFLRQLQKYLLITTCCEKKLLQTKDFVKQTIGDTHSFMGKFVCALGVEIPVDTLGSQTFLSTTKKTLQLCKDEKRTSHQELLPPTNECWGCKEIIFPNKNACGVANCVALMHKEYIKDLHSRHKGWVLNDKIKFSQLLPSQNEVGCQYFLRQAQSPSSAASIMTGTVSSLSSATPYHSHGRAYVVLPIMHSTDAQHERKPILPVQIDDQLPHITLVLGSMDRALENCPIVCCIFDTGTCLSSGYTGFWLPILKAHPECITDLTPLIMANALTLCLVELSQVLCYKTTTHQPITHTIAIGSYIGVNTILGNTFINDSSSGVVDAKLLNVEPSPLTDMFLQCYESAEKGTCPAGQSTKNYSSIASILDELSTSMLIPAHPITTQCNGVDNNPILRKRPCDMYGTNIVPTGYSTYLSDVPDDLQLTSCANTSRTQEEGT</sequence>
<keyword evidence="2" id="KW-1185">Reference proteome</keyword>
<evidence type="ECO:0000313" key="2">
    <source>
        <dbReference type="Proteomes" id="UP001516023"/>
    </source>
</evidence>
<name>A0ABD3PKE6_9STRA</name>
<organism evidence="1 2">
    <name type="scientific">Cyclotella cryptica</name>
    <dbReference type="NCBI Taxonomy" id="29204"/>
    <lineage>
        <taxon>Eukaryota</taxon>
        <taxon>Sar</taxon>
        <taxon>Stramenopiles</taxon>
        <taxon>Ochrophyta</taxon>
        <taxon>Bacillariophyta</taxon>
        <taxon>Coscinodiscophyceae</taxon>
        <taxon>Thalassiosirophycidae</taxon>
        <taxon>Stephanodiscales</taxon>
        <taxon>Stephanodiscaceae</taxon>
        <taxon>Cyclotella</taxon>
    </lineage>
</organism>
<comment type="caution">
    <text evidence="1">The sequence shown here is derived from an EMBL/GenBank/DDBJ whole genome shotgun (WGS) entry which is preliminary data.</text>
</comment>
<evidence type="ECO:0000313" key="1">
    <source>
        <dbReference type="EMBL" id="KAL3788133.1"/>
    </source>
</evidence>
<dbReference type="EMBL" id="JABMIG020000161">
    <property type="protein sequence ID" value="KAL3788133.1"/>
    <property type="molecule type" value="Genomic_DNA"/>
</dbReference>
<accession>A0ABD3PKE6</accession>
<dbReference type="AlphaFoldDB" id="A0ABD3PKE6"/>
<gene>
    <name evidence="1" type="ORF">HJC23_005471</name>
</gene>
<dbReference type="Proteomes" id="UP001516023">
    <property type="component" value="Unassembled WGS sequence"/>
</dbReference>
<protein>
    <submittedName>
        <fullName evidence="1">Uncharacterized protein</fullName>
    </submittedName>
</protein>
<reference evidence="1 2" key="1">
    <citation type="journal article" date="2020" name="G3 (Bethesda)">
        <title>Improved Reference Genome for Cyclotella cryptica CCMP332, a Model for Cell Wall Morphogenesis, Salinity Adaptation, and Lipid Production in Diatoms (Bacillariophyta).</title>
        <authorList>
            <person name="Roberts W.R."/>
            <person name="Downey K.M."/>
            <person name="Ruck E.C."/>
            <person name="Traller J.C."/>
            <person name="Alverson A.J."/>
        </authorList>
    </citation>
    <scope>NUCLEOTIDE SEQUENCE [LARGE SCALE GENOMIC DNA]</scope>
    <source>
        <strain evidence="1 2">CCMP332</strain>
    </source>
</reference>
<feature type="non-terminal residue" evidence="1">
    <location>
        <position position="1"/>
    </location>
</feature>